<evidence type="ECO:0000256" key="1">
    <source>
        <dbReference type="ARBA" id="ARBA00023015"/>
    </source>
</evidence>
<name>A0A1Y2JQK1_BRAJP</name>
<dbReference type="SMART" id="SM00347">
    <property type="entry name" value="HTH_MARR"/>
    <property type="match status" value="1"/>
</dbReference>
<dbReference type="InterPro" id="IPR023187">
    <property type="entry name" value="Tscrpt_reg_MarR-type_CS"/>
</dbReference>
<dbReference type="GO" id="GO:0006950">
    <property type="term" value="P:response to stress"/>
    <property type="evidence" value="ECO:0007669"/>
    <property type="project" value="TreeGrafter"/>
</dbReference>
<reference evidence="5 6" key="1">
    <citation type="submission" date="2017-03" db="EMBL/GenBank/DDBJ databases">
        <title>Whole genome sequences of fourteen strains of Bradyrhizobium canariense and one strain of Bradyrhizobium japonicum isolated from Lupinus (Papilionoideae: Genisteae) species in Algeria.</title>
        <authorList>
            <person name="Crovadore J."/>
            <person name="Chekireb D."/>
            <person name="Brachmann A."/>
            <person name="Chablais R."/>
            <person name="Cochard B."/>
            <person name="Lefort F."/>
        </authorList>
    </citation>
    <scope>NUCLEOTIDE SEQUENCE [LARGE SCALE GENOMIC DNA]</scope>
    <source>
        <strain evidence="5 6">UBMA197</strain>
    </source>
</reference>
<gene>
    <name evidence="5" type="ORF">BSZ19_15540</name>
</gene>
<protein>
    <recommendedName>
        <fullName evidence="4">HTH marR-type domain-containing protein</fullName>
    </recommendedName>
</protein>
<dbReference type="GO" id="GO:0003700">
    <property type="term" value="F:DNA-binding transcription factor activity"/>
    <property type="evidence" value="ECO:0007669"/>
    <property type="project" value="InterPro"/>
</dbReference>
<keyword evidence="2" id="KW-0238">DNA-binding</keyword>
<evidence type="ECO:0000313" key="6">
    <source>
        <dbReference type="Proteomes" id="UP000193335"/>
    </source>
</evidence>
<comment type="caution">
    <text evidence="5">The sequence shown here is derived from an EMBL/GenBank/DDBJ whole genome shotgun (WGS) entry which is preliminary data.</text>
</comment>
<proteinExistence type="predicted"/>
<evidence type="ECO:0000256" key="3">
    <source>
        <dbReference type="ARBA" id="ARBA00023163"/>
    </source>
</evidence>
<dbReference type="PROSITE" id="PS01117">
    <property type="entry name" value="HTH_MARR_1"/>
    <property type="match status" value="1"/>
</dbReference>
<dbReference type="InterPro" id="IPR036388">
    <property type="entry name" value="WH-like_DNA-bd_sf"/>
</dbReference>
<dbReference type="Proteomes" id="UP000193335">
    <property type="component" value="Unassembled WGS sequence"/>
</dbReference>
<organism evidence="5 6">
    <name type="scientific">Bradyrhizobium japonicum</name>
    <dbReference type="NCBI Taxonomy" id="375"/>
    <lineage>
        <taxon>Bacteria</taxon>
        <taxon>Pseudomonadati</taxon>
        <taxon>Pseudomonadota</taxon>
        <taxon>Alphaproteobacteria</taxon>
        <taxon>Hyphomicrobiales</taxon>
        <taxon>Nitrobacteraceae</taxon>
        <taxon>Bradyrhizobium</taxon>
    </lineage>
</organism>
<dbReference type="PANTHER" id="PTHR33164">
    <property type="entry name" value="TRANSCRIPTIONAL REGULATOR, MARR FAMILY"/>
    <property type="match status" value="1"/>
</dbReference>
<dbReference type="PANTHER" id="PTHR33164:SF105">
    <property type="entry name" value="TRANSCRIPTIONAL REPRESSOR PROTEIN-RELATED"/>
    <property type="match status" value="1"/>
</dbReference>
<dbReference type="InterPro" id="IPR039422">
    <property type="entry name" value="MarR/SlyA-like"/>
</dbReference>
<dbReference type="RefSeq" id="WP_085400534.1">
    <property type="nucleotide sequence ID" value="NZ_NAFL01000241.1"/>
</dbReference>
<dbReference type="EMBL" id="NAFL01000241">
    <property type="protein sequence ID" value="OSJ33461.1"/>
    <property type="molecule type" value="Genomic_DNA"/>
</dbReference>
<evidence type="ECO:0000256" key="2">
    <source>
        <dbReference type="ARBA" id="ARBA00023125"/>
    </source>
</evidence>
<dbReference type="SUPFAM" id="SSF46785">
    <property type="entry name" value="Winged helix' DNA-binding domain"/>
    <property type="match status" value="1"/>
</dbReference>
<evidence type="ECO:0000313" key="5">
    <source>
        <dbReference type="EMBL" id="OSJ33461.1"/>
    </source>
</evidence>
<feature type="domain" description="HTH marR-type" evidence="4">
    <location>
        <begin position="26"/>
        <end position="158"/>
    </location>
</feature>
<dbReference type="PROSITE" id="PS50995">
    <property type="entry name" value="HTH_MARR_2"/>
    <property type="match status" value="1"/>
</dbReference>
<dbReference type="InterPro" id="IPR000835">
    <property type="entry name" value="HTH_MarR-typ"/>
</dbReference>
<keyword evidence="1" id="KW-0805">Transcription regulation</keyword>
<dbReference type="Gene3D" id="1.10.10.10">
    <property type="entry name" value="Winged helix-like DNA-binding domain superfamily/Winged helix DNA-binding domain"/>
    <property type="match status" value="1"/>
</dbReference>
<dbReference type="Pfam" id="PF12802">
    <property type="entry name" value="MarR_2"/>
    <property type="match status" value="1"/>
</dbReference>
<sequence length="159" mass="17993">MESKLKFLYVRIVGILEMSVERINVRDCNCFFLRKAARHLTQIYDTILAPSGIRSTQYMILAVLNERGSLSVNELAGVMVMNRTTMGKNMRPLVRDGLIAATVSDLDRRSRTVSLTKKGSKVLQDAYPLWKTAHSSFQKKHGAQFSEDLRGMLDLVARD</sequence>
<evidence type="ECO:0000259" key="4">
    <source>
        <dbReference type="PROSITE" id="PS50995"/>
    </source>
</evidence>
<dbReference type="GO" id="GO:0003677">
    <property type="term" value="F:DNA binding"/>
    <property type="evidence" value="ECO:0007669"/>
    <property type="project" value="UniProtKB-KW"/>
</dbReference>
<dbReference type="InterPro" id="IPR036390">
    <property type="entry name" value="WH_DNA-bd_sf"/>
</dbReference>
<keyword evidence="3" id="KW-0804">Transcription</keyword>
<dbReference type="AlphaFoldDB" id="A0A1Y2JQK1"/>
<accession>A0A1Y2JQK1</accession>